<comment type="similarity">
    <text evidence="2 6">Belongs to the nematode receptor-like protein srg family.</text>
</comment>
<dbReference type="WBParaSite" id="Csp11.Scaffold519.g2779.t1">
    <property type="protein sequence ID" value="Csp11.Scaffold519.g2779.t1"/>
    <property type="gene ID" value="Csp11.Scaffold519.g2779"/>
</dbReference>
<evidence type="ECO:0000256" key="6">
    <source>
        <dbReference type="RuleBase" id="RU280813"/>
    </source>
</evidence>
<dbReference type="AlphaFoldDB" id="A0A1I7T652"/>
<feature type="transmembrane region" description="Helical" evidence="6">
    <location>
        <begin position="38"/>
        <end position="59"/>
    </location>
</feature>
<feature type="transmembrane region" description="Helical" evidence="6">
    <location>
        <begin position="124"/>
        <end position="145"/>
    </location>
</feature>
<sequence>MLTYFNNYIKTRLPAITCKECILGPIYRNIGNTFLVDIIMLLNFHMAYVQYAITALVSLNRMTVMIKYTVIEPIWKKYMWIPVFLIFTVPLLNSRVVFNYVTVVTYSDSTEAYSVTSPMPINDIFSLCIPFMIGATILSVVFNVISITMVRHVNMNKKNRAEFNFIIMTSITCAVQVCGTALSVSRLMLVGTDVAVTLAGFIPFISDGLSLVQPWLLFGFSHIIRGKINESFGIKKRRGAISISVVRSFTN</sequence>
<dbReference type="Pfam" id="PF02118">
    <property type="entry name" value="Srg"/>
    <property type="match status" value="1"/>
</dbReference>
<proteinExistence type="inferred from homology"/>
<keyword evidence="7" id="KW-1185">Reference proteome</keyword>
<dbReference type="Proteomes" id="UP000095282">
    <property type="component" value="Unplaced"/>
</dbReference>
<evidence type="ECO:0000256" key="2">
    <source>
        <dbReference type="ARBA" id="ARBA00005692"/>
    </source>
</evidence>
<comment type="caution">
    <text evidence="6">Lacks conserved residue(s) required for the propagation of feature annotation.</text>
</comment>
<feature type="transmembrane region" description="Helical" evidence="6">
    <location>
        <begin position="80"/>
        <end position="104"/>
    </location>
</feature>
<dbReference type="InterPro" id="IPR000609">
    <property type="entry name" value="7TM_GPCR_serpentine_rcpt_Srg"/>
</dbReference>
<evidence type="ECO:0000313" key="8">
    <source>
        <dbReference type="WBParaSite" id="Csp11.Scaffold519.g2779.t1"/>
    </source>
</evidence>
<feature type="transmembrane region" description="Helical" evidence="6">
    <location>
        <begin position="165"/>
        <end position="188"/>
    </location>
</feature>
<keyword evidence="4 6" id="KW-1133">Transmembrane helix</keyword>
<accession>A0A1I7T652</accession>
<dbReference type="PANTHER" id="PTHR31552">
    <property type="entry name" value="SERPENTINE RECEPTOR CLASS GAMMA"/>
    <property type="match status" value="1"/>
</dbReference>
<evidence type="ECO:0000256" key="5">
    <source>
        <dbReference type="ARBA" id="ARBA00023136"/>
    </source>
</evidence>
<keyword evidence="5 6" id="KW-0472">Membrane</keyword>
<dbReference type="STRING" id="1561998.A0A1I7T652"/>
<dbReference type="PANTHER" id="PTHR31552:SF24">
    <property type="entry name" value="SERPENTINE RECEPTOR CLASS GAMMA"/>
    <property type="match status" value="1"/>
</dbReference>
<dbReference type="eggNOG" id="ENOG502THDS">
    <property type="taxonomic scope" value="Eukaryota"/>
</dbReference>
<name>A0A1I7T652_9PELO</name>
<dbReference type="GO" id="GO:0016020">
    <property type="term" value="C:membrane"/>
    <property type="evidence" value="ECO:0007669"/>
    <property type="project" value="UniProtKB-SubCell"/>
</dbReference>
<evidence type="ECO:0000313" key="7">
    <source>
        <dbReference type="Proteomes" id="UP000095282"/>
    </source>
</evidence>
<reference evidence="8" key="1">
    <citation type="submission" date="2016-11" db="UniProtKB">
        <authorList>
            <consortium name="WormBaseParasite"/>
        </authorList>
    </citation>
    <scope>IDENTIFICATION</scope>
</reference>
<dbReference type="GO" id="GO:0007606">
    <property type="term" value="P:sensory perception of chemical stimulus"/>
    <property type="evidence" value="ECO:0007669"/>
    <property type="project" value="UniProtKB-UniRule"/>
</dbReference>
<evidence type="ECO:0000256" key="1">
    <source>
        <dbReference type="ARBA" id="ARBA00004141"/>
    </source>
</evidence>
<keyword evidence="3 6" id="KW-0812">Transmembrane</keyword>
<comment type="subcellular location">
    <subcellularLocation>
        <location evidence="1">Membrane</location>
        <topology evidence="1">Multi-pass membrane protein</topology>
    </subcellularLocation>
</comment>
<organism evidence="7 8">
    <name type="scientific">Caenorhabditis tropicalis</name>
    <dbReference type="NCBI Taxonomy" id="1561998"/>
    <lineage>
        <taxon>Eukaryota</taxon>
        <taxon>Metazoa</taxon>
        <taxon>Ecdysozoa</taxon>
        <taxon>Nematoda</taxon>
        <taxon>Chromadorea</taxon>
        <taxon>Rhabditida</taxon>
        <taxon>Rhabditina</taxon>
        <taxon>Rhabditomorpha</taxon>
        <taxon>Rhabditoidea</taxon>
        <taxon>Rhabditidae</taxon>
        <taxon>Peloderinae</taxon>
        <taxon>Caenorhabditis</taxon>
    </lineage>
</organism>
<protein>
    <recommendedName>
        <fullName evidence="6">Serpentine receptor class gamma</fullName>
    </recommendedName>
</protein>
<dbReference type="GO" id="GO:0004888">
    <property type="term" value="F:transmembrane signaling receptor activity"/>
    <property type="evidence" value="ECO:0007669"/>
    <property type="project" value="InterPro"/>
</dbReference>
<feature type="transmembrane region" description="Helical" evidence="6">
    <location>
        <begin position="194"/>
        <end position="218"/>
    </location>
</feature>
<evidence type="ECO:0000256" key="3">
    <source>
        <dbReference type="ARBA" id="ARBA00022692"/>
    </source>
</evidence>
<evidence type="ECO:0000256" key="4">
    <source>
        <dbReference type="ARBA" id="ARBA00022989"/>
    </source>
</evidence>